<dbReference type="EC" id="3.1.21.7" evidence="6"/>
<dbReference type="Proteomes" id="UP001526430">
    <property type="component" value="Unassembled WGS sequence"/>
</dbReference>
<gene>
    <name evidence="6 7" type="primary">nfi</name>
    <name evidence="7" type="ORF">OF850_14705</name>
</gene>
<evidence type="ECO:0000256" key="1">
    <source>
        <dbReference type="ARBA" id="ARBA00004496"/>
    </source>
</evidence>
<keyword evidence="6" id="KW-0479">Metal-binding</keyword>
<keyword evidence="4 6" id="KW-0255">Endonuclease</keyword>
<evidence type="ECO:0000313" key="8">
    <source>
        <dbReference type="Proteomes" id="UP001526430"/>
    </source>
</evidence>
<evidence type="ECO:0000256" key="3">
    <source>
        <dbReference type="ARBA" id="ARBA00022722"/>
    </source>
</evidence>
<dbReference type="CDD" id="cd06559">
    <property type="entry name" value="Endonuclease_V"/>
    <property type="match status" value="1"/>
</dbReference>
<organism evidence="7 8">
    <name type="scientific">Sabulicella glaciei</name>
    <dbReference type="NCBI Taxonomy" id="2984948"/>
    <lineage>
        <taxon>Bacteria</taxon>
        <taxon>Pseudomonadati</taxon>
        <taxon>Pseudomonadota</taxon>
        <taxon>Alphaproteobacteria</taxon>
        <taxon>Acetobacterales</taxon>
        <taxon>Acetobacteraceae</taxon>
        <taxon>Sabulicella</taxon>
    </lineage>
</organism>
<sequence>MTLPDLSVLREEQRDLAARTVREDALGEVRLIGGVDISASRFEQEVHAAIVVLEWPSLTEVARAGASQVARMPYITGFLGFREVPAAVSAWHDLPVKPDLLMVDGQGLEHPRRCGVATHLGVTLDVPAIGVAKSRLCGTWPELPEPVDSAVPITDRGEVVGMLLRSRLRAKPIHISIGHRISLDTAMRWVRATLRGRRLPEPTRRAHDAASVVRKAFLA</sequence>
<feature type="site" description="Interaction with target DNA" evidence="6">
    <location>
        <position position="74"/>
    </location>
</feature>
<evidence type="ECO:0000256" key="4">
    <source>
        <dbReference type="ARBA" id="ARBA00022759"/>
    </source>
</evidence>
<dbReference type="Pfam" id="PF04493">
    <property type="entry name" value="Endonuclease_5"/>
    <property type="match status" value="1"/>
</dbReference>
<dbReference type="InterPro" id="IPR007581">
    <property type="entry name" value="Endonuclease-V"/>
</dbReference>
<keyword evidence="5 6" id="KW-0378">Hydrolase</keyword>
<comment type="similarity">
    <text evidence="6">Belongs to the endonuclease V family.</text>
</comment>
<comment type="caution">
    <text evidence="7">The sequence shown here is derived from an EMBL/GenBank/DDBJ whole genome shotgun (WGS) entry which is preliminary data.</text>
</comment>
<reference evidence="7 8" key="1">
    <citation type="submission" date="2022-10" db="EMBL/GenBank/DDBJ databases">
        <title>Roseococcus glaciei nov., sp. nov., isolated from glacier.</title>
        <authorList>
            <person name="Liu Q."/>
            <person name="Xin Y.-H."/>
        </authorList>
    </citation>
    <scope>NUCLEOTIDE SEQUENCE [LARGE SCALE GENOMIC DNA]</scope>
    <source>
        <strain evidence="7 8">MDT2-1-1</strain>
    </source>
</reference>
<keyword evidence="3 6" id="KW-0540">Nuclease</keyword>
<evidence type="ECO:0000256" key="2">
    <source>
        <dbReference type="ARBA" id="ARBA00022490"/>
    </source>
</evidence>
<dbReference type="PANTHER" id="PTHR28511:SF1">
    <property type="entry name" value="ENDONUCLEASE V"/>
    <property type="match status" value="1"/>
</dbReference>
<feature type="binding site" evidence="6">
    <location>
        <position position="104"/>
    </location>
    <ligand>
        <name>Mg(2+)</name>
        <dbReference type="ChEBI" id="CHEBI:18420"/>
    </ligand>
</feature>
<dbReference type="EMBL" id="JAPFQI010000012">
    <property type="protein sequence ID" value="MCW8086884.1"/>
    <property type="molecule type" value="Genomic_DNA"/>
</dbReference>
<dbReference type="RefSeq" id="WP_301591021.1">
    <property type="nucleotide sequence ID" value="NZ_JAPFQI010000012.1"/>
</dbReference>
<accession>A0ABT3NXK2</accession>
<dbReference type="Gene3D" id="3.30.2170.10">
    <property type="entry name" value="archaeoglobus fulgidus dsm 4304 superfamily"/>
    <property type="match status" value="1"/>
</dbReference>
<keyword evidence="6" id="KW-0460">Magnesium</keyword>
<name>A0ABT3NXK2_9PROT</name>
<protein>
    <recommendedName>
        <fullName evidence="6">Endonuclease V</fullName>
        <ecNumber evidence="6">3.1.21.7</ecNumber>
    </recommendedName>
    <alternativeName>
        <fullName evidence="6">Deoxyinosine 3'endonuclease</fullName>
    </alternativeName>
    <alternativeName>
        <fullName evidence="6">Deoxyribonuclease V</fullName>
        <shortName evidence="6">DNase V</shortName>
    </alternativeName>
</protein>
<keyword evidence="6" id="KW-0234">DNA repair</keyword>
<keyword evidence="6" id="KW-0227">DNA damage</keyword>
<comment type="cofactor">
    <cofactor evidence="6">
        <name>Mg(2+)</name>
        <dbReference type="ChEBI" id="CHEBI:18420"/>
    </cofactor>
</comment>
<comment type="subcellular location">
    <subcellularLocation>
        <location evidence="1 6">Cytoplasm</location>
    </subcellularLocation>
</comment>
<keyword evidence="2 6" id="KW-0963">Cytoplasm</keyword>
<keyword evidence="8" id="KW-1185">Reference proteome</keyword>
<comment type="function">
    <text evidence="6">DNA repair enzyme involved in the repair of deaminated bases. Selectively cleaves double-stranded DNA at the second phosphodiester bond 3' to a deoxyinosine leaving behind the intact lesion on the nicked DNA.</text>
</comment>
<dbReference type="HAMAP" id="MF_00801">
    <property type="entry name" value="Endonuclease_5"/>
    <property type="match status" value="1"/>
</dbReference>
<comment type="catalytic activity">
    <reaction evidence="6">
        <text>Endonucleolytic cleavage at apurinic or apyrimidinic sites to products with a 5'-phosphate.</text>
        <dbReference type="EC" id="3.1.21.7"/>
    </reaction>
</comment>
<proteinExistence type="inferred from homology"/>
<dbReference type="NCBIfam" id="NF008629">
    <property type="entry name" value="PRK11617.1"/>
    <property type="match status" value="1"/>
</dbReference>
<feature type="binding site" evidence="6">
    <location>
        <position position="36"/>
    </location>
    <ligand>
        <name>Mg(2+)</name>
        <dbReference type="ChEBI" id="CHEBI:18420"/>
    </ligand>
</feature>
<evidence type="ECO:0000313" key="7">
    <source>
        <dbReference type="EMBL" id="MCW8086884.1"/>
    </source>
</evidence>
<evidence type="ECO:0000256" key="5">
    <source>
        <dbReference type="ARBA" id="ARBA00022801"/>
    </source>
</evidence>
<evidence type="ECO:0000256" key="6">
    <source>
        <dbReference type="HAMAP-Rule" id="MF_00801"/>
    </source>
</evidence>
<dbReference type="GO" id="GO:0043737">
    <property type="term" value="F:deoxyribonuclease V activity"/>
    <property type="evidence" value="ECO:0007669"/>
    <property type="project" value="UniProtKB-EC"/>
</dbReference>
<dbReference type="PANTHER" id="PTHR28511">
    <property type="entry name" value="ENDONUCLEASE V"/>
    <property type="match status" value="1"/>
</dbReference>